<dbReference type="InterPro" id="IPR025110">
    <property type="entry name" value="AMP-bd_C"/>
</dbReference>
<evidence type="ECO:0000256" key="1">
    <source>
        <dbReference type="ARBA" id="ARBA00004651"/>
    </source>
</evidence>
<evidence type="ECO:0000256" key="7">
    <source>
        <dbReference type="ARBA" id="ARBA00022741"/>
    </source>
</evidence>
<keyword evidence="8" id="KW-0067">ATP-binding</keyword>
<evidence type="ECO:0000313" key="22">
    <source>
        <dbReference type="Proteomes" id="UP000823405"/>
    </source>
</evidence>
<evidence type="ECO:0000259" key="20">
    <source>
        <dbReference type="Pfam" id="PF13193"/>
    </source>
</evidence>
<feature type="compositionally biased region" description="Pro residues" evidence="18">
    <location>
        <begin position="32"/>
        <end position="44"/>
    </location>
</feature>
<dbReference type="Gene3D" id="3.30.300.30">
    <property type="match status" value="1"/>
</dbReference>
<dbReference type="Pfam" id="PF00501">
    <property type="entry name" value="AMP-binding"/>
    <property type="match status" value="1"/>
</dbReference>
<dbReference type="GO" id="GO:0005778">
    <property type="term" value="C:peroxisomal membrane"/>
    <property type="evidence" value="ECO:0007669"/>
    <property type="project" value="UniProtKB-SubCell"/>
</dbReference>
<proteinExistence type="inferred from homology"/>
<dbReference type="InterPro" id="IPR045851">
    <property type="entry name" value="AMP-bd_C_sf"/>
</dbReference>
<evidence type="ECO:0000256" key="17">
    <source>
        <dbReference type="ARBA" id="ARBA00078285"/>
    </source>
</evidence>
<comment type="caution">
    <text evidence="21">The sequence shown here is derived from an EMBL/GenBank/DDBJ whole genome shotgun (WGS) entry which is preliminary data.</text>
</comment>
<dbReference type="GO" id="GO:0005811">
    <property type="term" value="C:lipid droplet"/>
    <property type="evidence" value="ECO:0007669"/>
    <property type="project" value="TreeGrafter"/>
</dbReference>
<dbReference type="GO" id="GO:0005324">
    <property type="term" value="F:long-chain fatty acid transmembrane transporter activity"/>
    <property type="evidence" value="ECO:0007669"/>
    <property type="project" value="TreeGrafter"/>
</dbReference>
<accession>A0A9P6QTC9</accession>
<evidence type="ECO:0000256" key="11">
    <source>
        <dbReference type="ARBA" id="ARBA00023136"/>
    </source>
</evidence>
<evidence type="ECO:0000256" key="2">
    <source>
        <dbReference type="ARBA" id="ARBA00006432"/>
    </source>
</evidence>
<evidence type="ECO:0000259" key="19">
    <source>
        <dbReference type="Pfam" id="PF00501"/>
    </source>
</evidence>
<dbReference type="SUPFAM" id="SSF56801">
    <property type="entry name" value="Acetyl-CoA synthetase-like"/>
    <property type="match status" value="1"/>
</dbReference>
<feature type="region of interest" description="Disordered" evidence="18">
    <location>
        <begin position="1"/>
        <end position="59"/>
    </location>
</feature>
<evidence type="ECO:0000256" key="10">
    <source>
        <dbReference type="ARBA" id="ARBA00023055"/>
    </source>
</evidence>
<dbReference type="InterPro" id="IPR000873">
    <property type="entry name" value="AMP-dep_synth/lig_dom"/>
</dbReference>
<dbReference type="Gene3D" id="3.40.50.12780">
    <property type="entry name" value="N-terminal domain of ligase-like"/>
    <property type="match status" value="1"/>
</dbReference>
<keyword evidence="6" id="KW-0812">Transmembrane</keyword>
<dbReference type="InterPro" id="IPR020845">
    <property type="entry name" value="AMP-binding_CS"/>
</dbReference>
<dbReference type="InterPro" id="IPR042099">
    <property type="entry name" value="ANL_N_sf"/>
</dbReference>
<evidence type="ECO:0000256" key="14">
    <source>
        <dbReference type="ARBA" id="ARBA00051585"/>
    </source>
</evidence>
<comment type="function">
    <text evidence="15">Acyl-CoA synthetase required for both the import of long chain fatty acids (LCFAs) (C14-C18) and the activation very long chain fatty acids (VLCFAs) (C20-C26) by esterification of the fatty acids into metabolically active CoA-thioesters for subsequent degradation or incorporation into phospholipids. The transport and fatty acyl-CoA synthetase activities are genetically separable and are thus independent activities. Esterifies VLCFAs in the peroxisome matrix. The VLCFAs are actively transported into peroxisomes by a PXA1-PXA2 heterodimeric transporter in the peroxisomal membrane.</text>
</comment>
<evidence type="ECO:0000256" key="13">
    <source>
        <dbReference type="ARBA" id="ARBA00046271"/>
    </source>
</evidence>
<dbReference type="PROSITE" id="PS00455">
    <property type="entry name" value="AMP_BINDING"/>
    <property type="match status" value="1"/>
</dbReference>
<dbReference type="Pfam" id="PF13193">
    <property type="entry name" value="AMP-binding_C"/>
    <property type="match status" value="1"/>
</dbReference>
<dbReference type="GO" id="GO:0009898">
    <property type="term" value="C:cytoplasmic side of plasma membrane"/>
    <property type="evidence" value="ECO:0007669"/>
    <property type="project" value="TreeGrafter"/>
</dbReference>
<comment type="similarity">
    <text evidence="2">Belongs to the ATP-dependent AMP-binding enzyme family.</text>
</comment>
<dbReference type="PANTHER" id="PTHR43107">
    <property type="entry name" value="LONG-CHAIN FATTY ACID TRANSPORT PROTEIN"/>
    <property type="match status" value="1"/>
</dbReference>
<keyword evidence="3" id="KW-0813">Transport</keyword>
<evidence type="ECO:0000256" key="5">
    <source>
        <dbReference type="ARBA" id="ARBA00022598"/>
    </source>
</evidence>
<keyword evidence="22" id="KW-1185">Reference proteome</keyword>
<feature type="region of interest" description="Disordered" evidence="18">
    <location>
        <begin position="80"/>
        <end position="108"/>
    </location>
</feature>
<evidence type="ECO:0000256" key="4">
    <source>
        <dbReference type="ARBA" id="ARBA00022475"/>
    </source>
</evidence>
<evidence type="ECO:0000256" key="12">
    <source>
        <dbReference type="ARBA" id="ARBA00023140"/>
    </source>
</evidence>
<feature type="compositionally biased region" description="Polar residues" evidence="18">
    <location>
        <begin position="85"/>
        <end position="100"/>
    </location>
</feature>
<dbReference type="AlphaFoldDB" id="A0A9P6QTC9"/>
<dbReference type="GO" id="GO:0044539">
    <property type="term" value="P:long-chain fatty acid import into cell"/>
    <property type="evidence" value="ECO:0007669"/>
    <property type="project" value="TreeGrafter"/>
</dbReference>
<evidence type="ECO:0000256" key="6">
    <source>
        <dbReference type="ARBA" id="ARBA00022692"/>
    </source>
</evidence>
<keyword evidence="4" id="KW-1003">Cell membrane</keyword>
<evidence type="ECO:0000313" key="21">
    <source>
        <dbReference type="EMBL" id="KAG0297272.1"/>
    </source>
</evidence>
<feature type="domain" description="AMP-dependent synthetase/ligase" evidence="19">
    <location>
        <begin position="181"/>
        <end position="556"/>
    </location>
</feature>
<evidence type="ECO:0000256" key="18">
    <source>
        <dbReference type="SAM" id="MobiDB-lite"/>
    </source>
</evidence>
<dbReference type="PANTHER" id="PTHR43107:SF15">
    <property type="entry name" value="FATTY ACID TRANSPORT PROTEIN 3, ISOFORM A"/>
    <property type="match status" value="1"/>
</dbReference>
<keyword evidence="12" id="KW-0576">Peroxisome</keyword>
<keyword evidence="7" id="KW-0547">Nucleotide-binding</keyword>
<organism evidence="21 22">
    <name type="scientific">Linnemannia gamsii</name>
    <dbReference type="NCBI Taxonomy" id="64522"/>
    <lineage>
        <taxon>Eukaryota</taxon>
        <taxon>Fungi</taxon>
        <taxon>Fungi incertae sedis</taxon>
        <taxon>Mucoromycota</taxon>
        <taxon>Mortierellomycotina</taxon>
        <taxon>Mortierellomycetes</taxon>
        <taxon>Mortierellales</taxon>
        <taxon>Mortierellaceae</taxon>
        <taxon>Linnemannia</taxon>
    </lineage>
</organism>
<dbReference type="OrthoDB" id="288590at2759"/>
<protein>
    <recommendedName>
        <fullName evidence="16">Very long-chain fatty acid transport protein</fullName>
    </recommendedName>
    <alternativeName>
        <fullName evidence="17">Very-long-chain acyl-CoA synthetase</fullName>
    </alternativeName>
</protein>
<dbReference type="Proteomes" id="UP000823405">
    <property type="component" value="Unassembled WGS sequence"/>
</dbReference>
<gene>
    <name evidence="21" type="ORF">BGZ97_004322</name>
</gene>
<comment type="catalytic activity">
    <reaction evidence="14">
        <text>a very long-chain fatty acid + ATP + CoA = a very long-chain fatty acyl-CoA + AMP + diphosphate</text>
        <dbReference type="Rhea" id="RHEA:54536"/>
        <dbReference type="ChEBI" id="CHEBI:30616"/>
        <dbReference type="ChEBI" id="CHEBI:33019"/>
        <dbReference type="ChEBI" id="CHEBI:57287"/>
        <dbReference type="ChEBI" id="CHEBI:58950"/>
        <dbReference type="ChEBI" id="CHEBI:138261"/>
        <dbReference type="ChEBI" id="CHEBI:456215"/>
    </reaction>
</comment>
<evidence type="ECO:0000256" key="8">
    <source>
        <dbReference type="ARBA" id="ARBA00022840"/>
    </source>
</evidence>
<feature type="compositionally biased region" description="Low complexity" evidence="18">
    <location>
        <begin position="45"/>
        <end position="59"/>
    </location>
</feature>
<keyword evidence="9" id="KW-1133">Transmembrane helix</keyword>
<sequence>MSHVGQELEDQALSADKELDELSGDEQVRSWSPPPLAPNTPVPPKNTNAPTPPKNTNMPAPIVLLEDEDLPAVHELLHKRRLSDDSTGPSPMDATEQSSPLQPPATLPQKRPHYEIGFSKCLVAAKAPIAAGIAATLAAGYYINGKYQLSKDFEIVKGAIKARRRFDQSLREQDCSLYNRFEDQAHSRPNAVALCFEGTSYTWRDLEIASNRMAHWFVAKGVKAGDRVAMMLHNSPIFMITWLSLLKLAVVPAFINNQITGPVLLHSLKVADAKLLVFDYELAPAIEDSLHAIRDLGYDLYTVTPKQQILGQFYNYLSEDARQAIEVPSFFGYIEWQHLSTEGFPKSIRKHIDMKDPAALIYTSGTTGFPKAAVMDHGRCTMATTTWGNLCQIKPGDNVYITLPLYHSAGAIIGVGQSFATGSTIILARKFSVTNFWKDCIAYDVSHFQYIGELCRYLLNAPESSLDKKHKVKMAFGNGMRPDIWGKFQERFNIPTVFEYYTMSEGTGALMNLARNSRDQGAVGFRGPIIRALQPGFRLIKVDFDTEELIRDKNTGLCIECGPNEIGELVTMADNKTHHSRFVGYFNQPKMSQAKLVQNVIVKDDVYMRTGDLLYKTADQYWYFADRAGDTYRWKGENVSTAEIADSMGRVDGVASCTVYGVSVPGQDGRAGMAALVLKDSIIQPASGSGANALVDEAALNEFVQRLSGYVGRSLPSYAVPRFIRICEQELETTGTFKNKKVELKKEGFDLQKIKERMYWWTPQGRYLPFGEKENQEILAGRARL</sequence>
<evidence type="ECO:0000256" key="15">
    <source>
        <dbReference type="ARBA" id="ARBA00060276"/>
    </source>
</evidence>
<keyword evidence="5" id="KW-0436">Ligase</keyword>
<keyword evidence="10" id="KW-0445">Lipid transport</keyword>
<keyword evidence="11" id="KW-0472">Membrane</keyword>
<evidence type="ECO:0000256" key="16">
    <source>
        <dbReference type="ARBA" id="ARBA00068795"/>
    </source>
</evidence>
<name>A0A9P6QTC9_9FUNG</name>
<dbReference type="GO" id="GO:0005524">
    <property type="term" value="F:ATP binding"/>
    <property type="evidence" value="ECO:0007669"/>
    <property type="project" value="UniProtKB-KW"/>
</dbReference>
<dbReference type="GO" id="GO:0004467">
    <property type="term" value="F:long-chain fatty acid-CoA ligase activity"/>
    <property type="evidence" value="ECO:0007669"/>
    <property type="project" value="TreeGrafter"/>
</dbReference>
<feature type="domain" description="AMP-binding enzyme C-terminal" evidence="20">
    <location>
        <begin position="644"/>
        <end position="738"/>
    </location>
</feature>
<dbReference type="EMBL" id="JAAAIN010002074">
    <property type="protein sequence ID" value="KAG0297272.1"/>
    <property type="molecule type" value="Genomic_DNA"/>
</dbReference>
<reference evidence="21" key="1">
    <citation type="journal article" date="2020" name="Fungal Divers.">
        <title>Resolving the Mortierellaceae phylogeny through synthesis of multi-gene phylogenetics and phylogenomics.</title>
        <authorList>
            <person name="Vandepol N."/>
            <person name="Liber J."/>
            <person name="Desiro A."/>
            <person name="Na H."/>
            <person name="Kennedy M."/>
            <person name="Barry K."/>
            <person name="Grigoriev I.V."/>
            <person name="Miller A.N."/>
            <person name="O'Donnell K."/>
            <person name="Stajich J.E."/>
            <person name="Bonito G."/>
        </authorList>
    </citation>
    <scope>NUCLEOTIDE SEQUENCE</scope>
    <source>
        <strain evidence="21">NVP60</strain>
    </source>
</reference>
<evidence type="ECO:0000256" key="3">
    <source>
        <dbReference type="ARBA" id="ARBA00022448"/>
    </source>
</evidence>
<evidence type="ECO:0000256" key="9">
    <source>
        <dbReference type="ARBA" id="ARBA00022989"/>
    </source>
</evidence>
<comment type="subcellular location">
    <subcellularLocation>
        <location evidence="1">Cell membrane</location>
        <topology evidence="1">Multi-pass membrane protein</topology>
    </subcellularLocation>
    <subcellularLocation>
        <location evidence="13">Peroxisome membrane</location>
    </subcellularLocation>
</comment>
<dbReference type="FunFam" id="3.40.50.12780:FF:000019">
    <property type="entry name" value="Long-chain fatty acid transporter"/>
    <property type="match status" value="1"/>
</dbReference>